<accession>A0A6C0H3V2</accession>
<evidence type="ECO:0000256" key="1">
    <source>
        <dbReference type="SAM" id="MobiDB-lite"/>
    </source>
</evidence>
<proteinExistence type="predicted"/>
<organism evidence="2">
    <name type="scientific">viral metagenome</name>
    <dbReference type="NCBI Taxonomy" id="1070528"/>
    <lineage>
        <taxon>unclassified sequences</taxon>
        <taxon>metagenomes</taxon>
        <taxon>organismal metagenomes</taxon>
    </lineage>
</organism>
<feature type="region of interest" description="Disordered" evidence="1">
    <location>
        <begin position="105"/>
        <end position="124"/>
    </location>
</feature>
<evidence type="ECO:0000313" key="2">
    <source>
        <dbReference type="EMBL" id="QHT75060.1"/>
    </source>
</evidence>
<dbReference type="AlphaFoldDB" id="A0A6C0H3V2"/>
<protein>
    <submittedName>
        <fullName evidence="2">Uncharacterized protein</fullName>
    </submittedName>
</protein>
<dbReference type="EMBL" id="MN739862">
    <property type="protein sequence ID" value="QHT75060.1"/>
    <property type="molecule type" value="Genomic_DNA"/>
</dbReference>
<sequence length="274" mass="29724">MFDGKFIATLLAVAVSVFAICNFNAHKVTSNEGFGMNPSGTWIKQSEMSTNSGDFYSIPGNYQAMLSPRHNGVNYGTYARHNPPDINKLAAPPHPLTYGQMASGNSTNGCTRESFSSASPYMEPNHSTGNYKSISGDYTLPTDMLPVQNMSTINTVSENGEPIQAIIVDRLIHVNRNSRLRRHGDMIRGDLPIHPHKHSWFTPSVHPIIDLQQGAMNVMGGLTNETALAMAELINTTSGHSTISGVDMSSRDSMASLKSLSTKQSMSTLQVGAY</sequence>
<name>A0A6C0H3V2_9ZZZZ</name>
<dbReference type="Pfam" id="PF19168">
    <property type="entry name" value="DUF5850"/>
    <property type="match status" value="1"/>
</dbReference>
<reference evidence="2" key="1">
    <citation type="journal article" date="2020" name="Nature">
        <title>Giant virus diversity and host interactions through global metagenomics.</title>
        <authorList>
            <person name="Schulz F."/>
            <person name="Roux S."/>
            <person name="Paez-Espino D."/>
            <person name="Jungbluth S."/>
            <person name="Walsh D.A."/>
            <person name="Denef V.J."/>
            <person name="McMahon K.D."/>
            <person name="Konstantinidis K.T."/>
            <person name="Eloe-Fadrosh E.A."/>
            <person name="Kyrpides N.C."/>
            <person name="Woyke T."/>
        </authorList>
    </citation>
    <scope>NUCLEOTIDE SEQUENCE</scope>
    <source>
        <strain evidence="2">GVMAG-M-3300023179-62</strain>
    </source>
</reference>
<dbReference type="InterPro" id="IPR043882">
    <property type="entry name" value="DUF5850"/>
</dbReference>